<dbReference type="EMBL" id="MBTA01000012">
    <property type="protein sequence ID" value="RKD17200.1"/>
    <property type="molecule type" value="Genomic_DNA"/>
</dbReference>
<sequence length="104" mass="11582">MKLSAFRFPPFAFGPPPYNGVPYGRRMPHSASLRFFCAKKKHKKNRLFPAPVLCAKALLYPPNATNIAPEKYLDKCRLSIDYSGTLRPMEHSAVVASTRASAQA</sequence>
<protein>
    <submittedName>
        <fullName evidence="1">Uncharacterized protein</fullName>
    </submittedName>
</protein>
<reference evidence="1 2" key="1">
    <citation type="submission" date="2016-07" db="EMBL/GenBank/DDBJ databases">
        <title>Genome of Pelobium manganitolerans.</title>
        <authorList>
            <person name="Wu S."/>
            <person name="Wang G."/>
        </authorList>
    </citation>
    <scope>NUCLEOTIDE SEQUENCE [LARGE SCALE GENOMIC DNA]</scope>
    <source>
        <strain evidence="1 2">YS-25</strain>
    </source>
</reference>
<comment type="caution">
    <text evidence="1">The sequence shown here is derived from an EMBL/GenBank/DDBJ whole genome shotgun (WGS) entry which is preliminary data.</text>
</comment>
<proteinExistence type="predicted"/>
<evidence type="ECO:0000313" key="1">
    <source>
        <dbReference type="EMBL" id="RKD17200.1"/>
    </source>
</evidence>
<keyword evidence="2" id="KW-1185">Reference proteome</keyword>
<dbReference type="Proteomes" id="UP000283433">
    <property type="component" value="Unassembled WGS sequence"/>
</dbReference>
<accession>A0A419S7B0</accession>
<name>A0A419S7B0_9SPHI</name>
<gene>
    <name evidence="1" type="ORF">BCY91_03410</name>
</gene>
<organism evidence="1 2">
    <name type="scientific">Pelobium manganitolerans</name>
    <dbReference type="NCBI Taxonomy" id="1842495"/>
    <lineage>
        <taxon>Bacteria</taxon>
        <taxon>Pseudomonadati</taxon>
        <taxon>Bacteroidota</taxon>
        <taxon>Sphingobacteriia</taxon>
        <taxon>Sphingobacteriales</taxon>
        <taxon>Sphingobacteriaceae</taxon>
        <taxon>Pelobium</taxon>
    </lineage>
</organism>
<dbReference type="AlphaFoldDB" id="A0A419S7B0"/>
<evidence type="ECO:0000313" key="2">
    <source>
        <dbReference type="Proteomes" id="UP000283433"/>
    </source>
</evidence>